<reference evidence="4 5" key="1">
    <citation type="submission" date="2019-05" db="EMBL/GenBank/DDBJ databases">
        <title>Genomes sequences of two Nocardia cyriacigeorgica environmental isolates, type strains Nocardia asteroides ATCC 19247 and Nocardia cyriacigeorgica DSM 44484.</title>
        <authorList>
            <person name="Vautrin F."/>
            <person name="Bergeron E."/>
            <person name="Dubost A."/>
            <person name="Abrouk D."/>
            <person name="Rodriguez Nava V."/>
            <person name="Pujic P."/>
        </authorList>
    </citation>
    <scope>NUCLEOTIDE SEQUENCE [LARGE SCALE GENOMIC DNA]</scope>
    <source>
        <strain evidence="4 5">EML 1456</strain>
    </source>
</reference>
<protein>
    <submittedName>
        <fullName evidence="4">NAD-dependent epimerase/dehydratase family protein</fullName>
    </submittedName>
</protein>
<dbReference type="Gene3D" id="3.40.50.720">
    <property type="entry name" value="NAD(P)-binding Rossmann-like Domain"/>
    <property type="match status" value="1"/>
</dbReference>
<dbReference type="InterPro" id="IPR001509">
    <property type="entry name" value="Epimerase_deHydtase"/>
</dbReference>
<feature type="domain" description="NAD-dependent epimerase/dehydratase" evidence="3">
    <location>
        <begin position="5"/>
        <end position="239"/>
    </location>
</feature>
<accession>A0A5R8PD91</accession>
<dbReference type="RefSeq" id="WP_043736640.1">
    <property type="nucleotide sequence ID" value="NZ_JADLPF010000001.1"/>
</dbReference>
<keyword evidence="2" id="KW-0119">Carbohydrate metabolism</keyword>
<dbReference type="PANTHER" id="PTHR43103">
    <property type="entry name" value="NUCLEOSIDE-DIPHOSPHATE-SUGAR EPIMERASE"/>
    <property type="match status" value="1"/>
</dbReference>
<dbReference type="PANTHER" id="PTHR43103:SF3">
    <property type="entry name" value="ADP-L-GLYCERO-D-MANNO-HEPTOSE-6-EPIMERASE"/>
    <property type="match status" value="1"/>
</dbReference>
<name>A0A5R8PD91_9NOCA</name>
<sequence>MTRSVLVTGTAGFIGGHVATGLHAAGWTVTGVDQNPAATAWPWESITVDAADPAVLARIAGGEFAVVVHQAAVSDTLAADDERLRWANATVPLRLARACTDSGTRLVYASSGSVYGVVPHGASSRESDTEDRGRCSGPLNCYAKSKLVLDQSMLRRAAVFGLDCVGLRYTNVFGPGEESKSSMASILWQIVTAVAARRPVRLFDDTLTAARDYLPVQVLVSTLVRLLDTPQVAGVYNLGSGTAIRFETLLGWCTEWAGAPVPLVGVPNPIRDRYQYWTCADMRRLRAALPGLEPVDTEVIHRYARDLFDHARAETFGVGELVKSL</sequence>
<dbReference type="AlphaFoldDB" id="A0A5R8PD91"/>
<dbReference type="GeneID" id="80346323"/>
<comment type="caution">
    <text evidence="4">The sequence shown here is derived from an EMBL/GenBank/DDBJ whole genome shotgun (WGS) entry which is preliminary data.</text>
</comment>
<evidence type="ECO:0000256" key="2">
    <source>
        <dbReference type="ARBA" id="ARBA00023277"/>
    </source>
</evidence>
<evidence type="ECO:0000259" key="3">
    <source>
        <dbReference type="Pfam" id="PF01370"/>
    </source>
</evidence>
<keyword evidence="1" id="KW-0521">NADP</keyword>
<dbReference type="SUPFAM" id="SSF51735">
    <property type="entry name" value="NAD(P)-binding Rossmann-fold domains"/>
    <property type="match status" value="1"/>
</dbReference>
<evidence type="ECO:0000256" key="1">
    <source>
        <dbReference type="ARBA" id="ARBA00022857"/>
    </source>
</evidence>
<dbReference type="Gene3D" id="3.90.25.10">
    <property type="entry name" value="UDP-galactose 4-epimerase, domain 1"/>
    <property type="match status" value="1"/>
</dbReference>
<dbReference type="EMBL" id="VBUU01000015">
    <property type="protein sequence ID" value="TLG09017.1"/>
    <property type="molecule type" value="Genomic_DNA"/>
</dbReference>
<dbReference type="InterPro" id="IPR036291">
    <property type="entry name" value="NAD(P)-bd_dom_sf"/>
</dbReference>
<gene>
    <name evidence="4" type="ORF">FEK35_16000</name>
</gene>
<evidence type="ECO:0000313" key="4">
    <source>
        <dbReference type="EMBL" id="TLG09017.1"/>
    </source>
</evidence>
<proteinExistence type="predicted"/>
<dbReference type="Pfam" id="PF01370">
    <property type="entry name" value="Epimerase"/>
    <property type="match status" value="1"/>
</dbReference>
<dbReference type="Proteomes" id="UP000308349">
    <property type="component" value="Unassembled WGS sequence"/>
</dbReference>
<organism evidence="4 5">
    <name type="scientific">Nocardia cyriacigeorgica</name>
    <dbReference type="NCBI Taxonomy" id="135487"/>
    <lineage>
        <taxon>Bacteria</taxon>
        <taxon>Bacillati</taxon>
        <taxon>Actinomycetota</taxon>
        <taxon>Actinomycetes</taxon>
        <taxon>Mycobacteriales</taxon>
        <taxon>Nocardiaceae</taxon>
        <taxon>Nocardia</taxon>
    </lineage>
</organism>
<dbReference type="OrthoDB" id="9801785at2"/>
<evidence type="ECO:0000313" key="5">
    <source>
        <dbReference type="Proteomes" id="UP000308349"/>
    </source>
</evidence>